<sequence>MRAPPLLLLLLMAAAGLAVSPLARLNPWLSACDLEEEGAGGGRECGGAACGGGGGAAEALTGRDVPHLCALGASARARRLASLRLRACCERSPASALDQGARDDVLAGGERCERTLHDLLGLDAMVARVHCDFVDILRRYDCSQSYSVHTCDECQVMVAAIRFWIEIKPCRFLQYDQQLCAIFLYISPQSNKSFCFVKTEIFMFAKGRSNFLYRQSINLPLPLDTPLSDTLTGWTRAQRKYIKQTRQAS</sequence>
<gene>
    <name evidence="8" type="ORF">ABMA28_012080</name>
</gene>
<dbReference type="EMBL" id="JBEDNZ010000003">
    <property type="protein sequence ID" value="KAL0850226.1"/>
    <property type="molecule type" value="Genomic_DNA"/>
</dbReference>
<keyword evidence="2" id="KW-0812">Transmembrane</keyword>
<proteinExistence type="inferred from homology"/>
<comment type="subcellular location">
    <subcellularLocation>
        <location evidence="1">Membrane</location>
        <topology evidence="1">Multi-pass membrane protein</topology>
    </subcellularLocation>
</comment>
<evidence type="ECO:0000256" key="7">
    <source>
        <dbReference type="SAM" id="SignalP"/>
    </source>
</evidence>
<evidence type="ECO:0000256" key="1">
    <source>
        <dbReference type="ARBA" id="ARBA00004141"/>
    </source>
</evidence>
<name>A0ABD0TLM3_LOXSC</name>
<comment type="similarity">
    <text evidence="6">Belongs to the NALF family.</text>
</comment>
<keyword evidence="7" id="KW-0732">Signal</keyword>
<accession>A0ABD0TLM3</accession>
<evidence type="ECO:0000256" key="5">
    <source>
        <dbReference type="ARBA" id="ARBA00023180"/>
    </source>
</evidence>
<dbReference type="InterPro" id="IPR055288">
    <property type="entry name" value="NALCN_aux_factor_1/2"/>
</dbReference>
<comment type="caution">
    <text evidence="8">The sequence shown here is derived from an EMBL/GenBank/DDBJ whole genome shotgun (WGS) entry which is preliminary data.</text>
</comment>
<evidence type="ECO:0000256" key="4">
    <source>
        <dbReference type="ARBA" id="ARBA00023136"/>
    </source>
</evidence>
<dbReference type="PANTHER" id="PTHR15819">
    <property type="entry name" value="TRANSMEMBRANE PROTEIN FAM155"/>
    <property type="match status" value="1"/>
</dbReference>
<protein>
    <submittedName>
        <fullName evidence="8">Uncharacterized protein</fullName>
    </submittedName>
</protein>
<evidence type="ECO:0000313" key="8">
    <source>
        <dbReference type="EMBL" id="KAL0850226.1"/>
    </source>
</evidence>
<evidence type="ECO:0000256" key="2">
    <source>
        <dbReference type="ARBA" id="ARBA00022692"/>
    </source>
</evidence>
<keyword evidence="3" id="KW-1133">Transmembrane helix</keyword>
<evidence type="ECO:0000313" key="9">
    <source>
        <dbReference type="Proteomes" id="UP001549921"/>
    </source>
</evidence>
<dbReference type="PANTHER" id="PTHR15819:SF11">
    <property type="entry name" value="MID1, ISOFORM A"/>
    <property type="match status" value="1"/>
</dbReference>
<evidence type="ECO:0000256" key="6">
    <source>
        <dbReference type="ARBA" id="ARBA00029445"/>
    </source>
</evidence>
<dbReference type="Proteomes" id="UP001549921">
    <property type="component" value="Unassembled WGS sequence"/>
</dbReference>
<reference evidence="8 9" key="1">
    <citation type="submission" date="2024-06" db="EMBL/GenBank/DDBJ databases">
        <title>A chromosome-level genome assembly of beet webworm, Loxostege sticticalis.</title>
        <authorList>
            <person name="Zhang Y."/>
        </authorList>
    </citation>
    <scope>NUCLEOTIDE SEQUENCE [LARGE SCALE GENOMIC DNA]</scope>
    <source>
        <strain evidence="8">AQ028</strain>
        <tissue evidence="8">Male pupae</tissue>
    </source>
</reference>
<keyword evidence="5" id="KW-0325">Glycoprotein</keyword>
<feature type="signal peptide" evidence="7">
    <location>
        <begin position="1"/>
        <end position="18"/>
    </location>
</feature>
<feature type="chain" id="PRO_5044778915" evidence="7">
    <location>
        <begin position="19"/>
        <end position="249"/>
    </location>
</feature>
<keyword evidence="4" id="KW-0472">Membrane</keyword>
<organism evidence="8 9">
    <name type="scientific">Loxostege sticticalis</name>
    <name type="common">Beet webworm moth</name>
    <dbReference type="NCBI Taxonomy" id="481309"/>
    <lineage>
        <taxon>Eukaryota</taxon>
        <taxon>Metazoa</taxon>
        <taxon>Ecdysozoa</taxon>
        <taxon>Arthropoda</taxon>
        <taxon>Hexapoda</taxon>
        <taxon>Insecta</taxon>
        <taxon>Pterygota</taxon>
        <taxon>Neoptera</taxon>
        <taxon>Endopterygota</taxon>
        <taxon>Lepidoptera</taxon>
        <taxon>Glossata</taxon>
        <taxon>Ditrysia</taxon>
        <taxon>Pyraloidea</taxon>
        <taxon>Crambidae</taxon>
        <taxon>Pyraustinae</taxon>
        <taxon>Loxostege</taxon>
    </lineage>
</organism>
<dbReference type="AlphaFoldDB" id="A0ABD0TLM3"/>
<dbReference type="GO" id="GO:0016020">
    <property type="term" value="C:membrane"/>
    <property type="evidence" value="ECO:0007669"/>
    <property type="project" value="UniProtKB-SubCell"/>
</dbReference>
<evidence type="ECO:0000256" key="3">
    <source>
        <dbReference type="ARBA" id="ARBA00022989"/>
    </source>
</evidence>